<feature type="transmembrane region" description="Helical" evidence="6">
    <location>
        <begin position="21"/>
        <end position="44"/>
    </location>
</feature>
<evidence type="ECO:0000256" key="5">
    <source>
        <dbReference type="ARBA" id="ARBA00023136"/>
    </source>
</evidence>
<organism evidence="7 8">
    <name type="scientific">Thermodesulfovibrio aggregans</name>
    <dbReference type="NCBI Taxonomy" id="86166"/>
    <lineage>
        <taxon>Bacteria</taxon>
        <taxon>Pseudomonadati</taxon>
        <taxon>Nitrospirota</taxon>
        <taxon>Thermodesulfovibrionia</taxon>
        <taxon>Thermodesulfovibrionales</taxon>
        <taxon>Thermodesulfovibrionaceae</taxon>
        <taxon>Thermodesulfovibrio</taxon>
    </lineage>
</organism>
<comment type="caution">
    <text evidence="7">The sequence shown here is derived from an EMBL/GenBank/DDBJ whole genome shotgun (WGS) entry which is preliminary data.</text>
</comment>
<dbReference type="PIRSF" id="PIRSF035875">
    <property type="entry name" value="RNase_BN"/>
    <property type="match status" value="1"/>
</dbReference>
<dbReference type="NCBIfam" id="TIGR00765">
    <property type="entry name" value="yihY_not_rbn"/>
    <property type="match status" value="1"/>
</dbReference>
<evidence type="ECO:0000256" key="3">
    <source>
        <dbReference type="ARBA" id="ARBA00022692"/>
    </source>
</evidence>
<feature type="transmembrane region" description="Helical" evidence="6">
    <location>
        <begin position="199"/>
        <end position="223"/>
    </location>
</feature>
<sequence>MLTKLPKVFILSLKDFYKDEGVFLSSSLAFFSILSIIPLSMFVVNVLVNVIQEERVIKFVYLRLISFFPEVELEMIKELRKILASKEVSSISLLLYGIFSLQLFTAIEFSLNKIFKSNRKRHFLMSLFMSFFIILLITLTVALSFALTYLIRVFKPLGFYSLSTLLIFFIRYILPFVIMFVIAALLYKILPSKKIKLSAILTGAAVTTLLIEIAKYVFAYYVTHIIKISSLYGSVSTFLALLMWLFYGWAVFLYGAELIKHIEKK</sequence>
<keyword evidence="5 6" id="KW-0472">Membrane</keyword>
<evidence type="ECO:0000313" key="8">
    <source>
        <dbReference type="Proteomes" id="UP000242288"/>
    </source>
</evidence>
<evidence type="ECO:0000256" key="4">
    <source>
        <dbReference type="ARBA" id="ARBA00022989"/>
    </source>
</evidence>
<dbReference type="Pfam" id="PF03631">
    <property type="entry name" value="Virul_fac_BrkB"/>
    <property type="match status" value="1"/>
</dbReference>
<dbReference type="InterPro" id="IPR017039">
    <property type="entry name" value="Virul_fac_BrkB"/>
</dbReference>
<protein>
    <recommendedName>
        <fullName evidence="9">YihY/virulence factor BrkB family protein</fullName>
    </recommendedName>
</protein>
<dbReference type="GO" id="GO:0005886">
    <property type="term" value="C:plasma membrane"/>
    <property type="evidence" value="ECO:0007669"/>
    <property type="project" value="UniProtKB-SubCell"/>
</dbReference>
<evidence type="ECO:0000256" key="1">
    <source>
        <dbReference type="ARBA" id="ARBA00004651"/>
    </source>
</evidence>
<proteinExistence type="predicted"/>
<feature type="transmembrane region" description="Helical" evidence="6">
    <location>
        <begin position="235"/>
        <end position="256"/>
    </location>
</feature>
<comment type="subcellular location">
    <subcellularLocation>
        <location evidence="1">Cell membrane</location>
        <topology evidence="1">Multi-pass membrane protein</topology>
    </subcellularLocation>
</comment>
<evidence type="ECO:0008006" key="9">
    <source>
        <dbReference type="Google" id="ProtNLM"/>
    </source>
</evidence>
<dbReference type="AlphaFoldDB" id="A0A2J6WNN9"/>
<keyword evidence="2" id="KW-1003">Cell membrane</keyword>
<evidence type="ECO:0000256" key="2">
    <source>
        <dbReference type="ARBA" id="ARBA00022475"/>
    </source>
</evidence>
<dbReference type="Proteomes" id="UP000242288">
    <property type="component" value="Unassembled WGS sequence"/>
</dbReference>
<dbReference type="PANTHER" id="PTHR30213">
    <property type="entry name" value="INNER MEMBRANE PROTEIN YHJD"/>
    <property type="match status" value="1"/>
</dbReference>
<feature type="transmembrane region" description="Helical" evidence="6">
    <location>
        <begin position="93"/>
        <end position="111"/>
    </location>
</feature>
<name>A0A2J6WNN9_9BACT</name>
<gene>
    <name evidence="7" type="ORF">C0186_02365</name>
</gene>
<feature type="transmembrane region" description="Helical" evidence="6">
    <location>
        <begin position="123"/>
        <end position="151"/>
    </location>
</feature>
<evidence type="ECO:0000313" key="7">
    <source>
        <dbReference type="EMBL" id="PMP71981.1"/>
    </source>
</evidence>
<feature type="transmembrane region" description="Helical" evidence="6">
    <location>
        <begin position="157"/>
        <end position="187"/>
    </location>
</feature>
<dbReference type="PANTHER" id="PTHR30213:SF0">
    <property type="entry name" value="UPF0761 MEMBRANE PROTEIN YIHY"/>
    <property type="match status" value="1"/>
</dbReference>
<keyword evidence="3 6" id="KW-0812">Transmembrane</keyword>
<accession>A0A2J6WNN9</accession>
<reference evidence="7 8" key="1">
    <citation type="submission" date="2018-01" db="EMBL/GenBank/DDBJ databases">
        <title>Metagenomic assembled genomes from two thermal pools in the Uzon Caldera, Kamchatka, Russia.</title>
        <authorList>
            <person name="Wilkins L."/>
            <person name="Ettinger C."/>
        </authorList>
    </citation>
    <scope>NUCLEOTIDE SEQUENCE [LARGE SCALE GENOMIC DNA]</scope>
    <source>
        <strain evidence="7">ZAV-04</strain>
    </source>
</reference>
<evidence type="ECO:0000256" key="6">
    <source>
        <dbReference type="SAM" id="Phobius"/>
    </source>
</evidence>
<dbReference type="EMBL" id="PNIO01000018">
    <property type="protein sequence ID" value="PMP71981.1"/>
    <property type="molecule type" value="Genomic_DNA"/>
</dbReference>
<keyword evidence="4 6" id="KW-1133">Transmembrane helix</keyword>